<evidence type="ECO:0000256" key="5">
    <source>
        <dbReference type="ARBA" id="ARBA00023125"/>
    </source>
</evidence>
<evidence type="ECO:0000256" key="9">
    <source>
        <dbReference type="SAM" id="MobiDB-lite"/>
    </source>
</evidence>
<evidence type="ECO:0000313" key="11">
    <source>
        <dbReference type="EMBL" id="KAJ8391445.1"/>
    </source>
</evidence>
<keyword evidence="7 8" id="KW-0539">Nucleus</keyword>
<accession>A0AAD7RWB6</accession>
<comment type="caution">
    <text evidence="11">The sequence shown here is derived from an EMBL/GenBank/DDBJ whole genome shotgun (WGS) entry which is preliminary data.</text>
</comment>
<feature type="region of interest" description="Disordered" evidence="9">
    <location>
        <begin position="313"/>
        <end position="391"/>
    </location>
</feature>
<feature type="region of interest" description="Disordered" evidence="9">
    <location>
        <begin position="1094"/>
        <end position="1196"/>
    </location>
</feature>
<keyword evidence="12" id="KW-1185">Reference proteome</keyword>
<dbReference type="Gene3D" id="1.10.10.10">
    <property type="entry name" value="Winged helix-like DNA-binding domain superfamily/Winged helix DNA-binding domain"/>
    <property type="match status" value="2"/>
</dbReference>
<feature type="region of interest" description="Disordered" evidence="9">
    <location>
        <begin position="1357"/>
        <end position="1386"/>
    </location>
</feature>
<reference evidence="11" key="1">
    <citation type="journal article" date="2023" name="Science">
        <title>Genome structures resolve the early diversification of teleost fishes.</title>
        <authorList>
            <person name="Parey E."/>
            <person name="Louis A."/>
            <person name="Montfort J."/>
            <person name="Bouchez O."/>
            <person name="Roques C."/>
            <person name="Iampietro C."/>
            <person name="Lluch J."/>
            <person name="Castinel A."/>
            <person name="Donnadieu C."/>
            <person name="Desvignes T."/>
            <person name="Floi Bucao C."/>
            <person name="Jouanno E."/>
            <person name="Wen M."/>
            <person name="Mejri S."/>
            <person name="Dirks R."/>
            <person name="Jansen H."/>
            <person name="Henkel C."/>
            <person name="Chen W.J."/>
            <person name="Zahm M."/>
            <person name="Cabau C."/>
            <person name="Klopp C."/>
            <person name="Thompson A.W."/>
            <person name="Robinson-Rechavi M."/>
            <person name="Braasch I."/>
            <person name="Lecointre G."/>
            <person name="Bobe J."/>
            <person name="Postlethwait J.H."/>
            <person name="Berthelot C."/>
            <person name="Roest Crollius H."/>
            <person name="Guiguen Y."/>
        </authorList>
    </citation>
    <scope>NUCLEOTIDE SEQUENCE</scope>
    <source>
        <strain evidence="11">NC1722</strain>
    </source>
</reference>
<dbReference type="GO" id="GO:0000978">
    <property type="term" value="F:RNA polymerase II cis-regulatory region sequence-specific DNA binding"/>
    <property type="evidence" value="ECO:0007669"/>
    <property type="project" value="TreeGrafter"/>
</dbReference>
<feature type="compositionally biased region" description="Low complexity" evidence="9">
    <location>
        <begin position="1264"/>
        <end position="1276"/>
    </location>
</feature>
<dbReference type="Pfam" id="PF16675">
    <property type="entry name" value="FOXO_KIX_bdg"/>
    <property type="match status" value="1"/>
</dbReference>
<organism evidence="11 12">
    <name type="scientific">Aldrovandia affinis</name>
    <dbReference type="NCBI Taxonomy" id="143900"/>
    <lineage>
        <taxon>Eukaryota</taxon>
        <taxon>Metazoa</taxon>
        <taxon>Chordata</taxon>
        <taxon>Craniata</taxon>
        <taxon>Vertebrata</taxon>
        <taxon>Euteleostomi</taxon>
        <taxon>Actinopterygii</taxon>
        <taxon>Neopterygii</taxon>
        <taxon>Teleostei</taxon>
        <taxon>Notacanthiformes</taxon>
        <taxon>Halosauridae</taxon>
        <taxon>Aldrovandia</taxon>
    </lineage>
</organism>
<comment type="subcellular location">
    <subcellularLocation>
        <location evidence="2">Cytoplasm</location>
    </subcellularLocation>
    <subcellularLocation>
        <location evidence="1 8">Nucleus</location>
    </subcellularLocation>
</comment>
<dbReference type="PANTHER" id="PTHR45767">
    <property type="entry name" value="FORKHEAD BOX PROTEIN O"/>
    <property type="match status" value="1"/>
</dbReference>
<dbReference type="PROSITE" id="PS50039">
    <property type="entry name" value="FORK_HEAD_3"/>
    <property type="match status" value="2"/>
</dbReference>
<feature type="domain" description="Fork-head" evidence="10">
    <location>
        <begin position="1059"/>
        <end position="1115"/>
    </location>
</feature>
<evidence type="ECO:0000256" key="4">
    <source>
        <dbReference type="ARBA" id="ARBA00023015"/>
    </source>
</evidence>
<keyword evidence="3" id="KW-0963">Cytoplasm</keyword>
<feature type="DNA-binding region" description="Fork-head" evidence="8">
    <location>
        <begin position="1059"/>
        <end position="1115"/>
    </location>
</feature>
<name>A0AAD7RWB6_9TELE</name>
<evidence type="ECO:0000313" key="12">
    <source>
        <dbReference type="Proteomes" id="UP001221898"/>
    </source>
</evidence>
<sequence>MAEAAQQQLVDIDPDFEPLSRPRSCTWPLPRPEFINPANSNTSSPAPSVKQEPSGNVDFINNLSLLEETEDYPEQKPLVLCNDFQCQESCIHQQSQQHQQQQQQQQHPSPQLPHQQQVPLLSSPVGSASSVAAAAAAQRKSSSSRRNAWGNMSYADLITKAIESSPEKRLTLSQIYDWMVKSVPYFKDKGDSNSSAAVNICCVSNVERRTDSHNSRPAVDYTRNVSKLAKRCRAYSESPVLISCVVSPVVPSKQLVPSKQAIRCVSRLDGCRPPHGRDARVGAHSEAADLNGRCGFSGQILLPRFGALEQSAAAPRGIELTDGTSTREREPRAWEPSGTVERFPRPPVLEPPAPESLLAYSDTSSSRNDGPPPLRPPLRPPPPPVIPIQPDKFSAASSCRLPSPLPGADSPAGLGVKATFTRCARQALCKRSLRVERRALCCQLAAHRGQSEGHGIEPNPRLGSVGATGAWTIVGVDHVRDQVEDLAGVGLWPCHHDEPWCTSSRAAGEQRCLLRPLAPESHKSREVGAAEREPSFQGARSGTDIGASLLIHATPYPVVAEWTRMGLTRVNADLHSPPVSTPLPRRKGGPRPSRLGTMHTLSELINLDLLGSGTAGHLNSRDRKVTVEVLPVRRGSRAPTPPRARTHRLSPLCGPRLARTLPVSNVRISACPPTFSSLGGGPRISGITISTSQDFLRRYNGEGSLLIAVRSARVYVKETEQLRAALTLGEAAPVPVQALTIFRLDYCNSPLAGAPTSARIRVKTLVLAYRAVNGTAPPYLMVMVKPYTPAWFCEALGPGPQDPRPYERAHCVFGCRQADHMTPQYWWRTDSEEGEGEAGNYGGDVRAQHSKRAPLPPCSETEHSPFCLPRSLCGSGSLPSAYLGTPLVTFDLRGLYVSASARQELRGGAAVGAGTGRSTRRAEREKAWSGLALQPCGQHSMTPYPPAPHSEPRFLPDRNAAGAPFWNAAPPDPSGFRIIYVNKEEQRSQHRSLWDTTAHSTEGAGWWTPVPLSRDHARVGPAGKGRAELSAGWGPDVGNWSPTPSCTSPALVRRVVVRPRGRGKGSRQELKNSIRHNLSLHSRFIRVQNEGTGKSSWWMLNPEGGKSGKSPRRRAASMDNNSKFTKSRGRAAKKKVSLQGGPEGGADSPGSQYTKWPGSPNSHSNDDFDAWNSFRPRTSSNASTLSGRLSPFMPEQDDLVDGDVHLVYPGASGAKMTATLPSLSEMTGSLGHHSSENVMEDLLDNLNLLSPKNPQVGGAGGGSSQSSPSAMMQTSPGYPPYSSPGMGSQPQPDYRKCLYGQAGLNAMPPIPMQTLAEGNPGFSPSSLGQYRQGLLKELLTSDTDPHGDLMPSVETVVSQSAGGHMLPPYSGQPGRGGKMPHPHHHPHAAVVRGPPPPTSGVMNGRPLLPPTGMTHSGARLATVKTPIFGPPLHLPGGVLPSYCTLNSNGYGRPGLTPQHHLEKLPSDLDDVAIQGFECDMESILHDTLMDGESLDFSYDPMGNPQGFPHSVKTTTHSWVSGVFCGGTVVQWIALSPHSKKTETLTPRWRQVCHASLPGSRPPPVRGLLRENK</sequence>
<feature type="compositionally biased region" description="Low complexity" evidence="9">
    <location>
        <begin position="36"/>
        <end position="48"/>
    </location>
</feature>
<feature type="compositionally biased region" description="Basic residues" evidence="9">
    <location>
        <begin position="1125"/>
        <end position="1136"/>
    </location>
</feature>
<proteinExistence type="predicted"/>
<feature type="compositionally biased region" description="Pro residues" evidence="9">
    <location>
        <begin position="370"/>
        <end position="387"/>
    </location>
</feature>
<evidence type="ECO:0000256" key="2">
    <source>
        <dbReference type="ARBA" id="ARBA00004496"/>
    </source>
</evidence>
<dbReference type="InterPro" id="IPR036390">
    <property type="entry name" value="WH_DNA-bd_sf"/>
</dbReference>
<evidence type="ECO:0000259" key="10">
    <source>
        <dbReference type="PROSITE" id="PS50039"/>
    </source>
</evidence>
<dbReference type="GO" id="GO:0005634">
    <property type="term" value="C:nucleus"/>
    <property type="evidence" value="ECO:0007669"/>
    <property type="project" value="UniProtKB-SubCell"/>
</dbReference>
<keyword evidence="4" id="KW-0805">Transcription regulation</keyword>
<feature type="compositionally biased region" description="Polar residues" evidence="9">
    <location>
        <begin position="1175"/>
        <end position="1187"/>
    </location>
</feature>
<dbReference type="InterPro" id="IPR032068">
    <property type="entry name" value="FOXO_KIX-bd"/>
</dbReference>
<feature type="compositionally biased region" description="Polar residues" evidence="9">
    <location>
        <begin position="1149"/>
        <end position="1163"/>
    </location>
</feature>
<evidence type="ECO:0000256" key="7">
    <source>
        <dbReference type="ARBA" id="ARBA00023242"/>
    </source>
</evidence>
<feature type="region of interest" description="Disordered" evidence="9">
    <location>
        <begin position="1"/>
        <end position="55"/>
    </location>
</feature>
<dbReference type="EMBL" id="JAINUG010000157">
    <property type="protein sequence ID" value="KAJ8391445.1"/>
    <property type="molecule type" value="Genomic_DNA"/>
</dbReference>
<dbReference type="GO" id="GO:0000981">
    <property type="term" value="F:DNA-binding transcription factor activity, RNA polymerase II-specific"/>
    <property type="evidence" value="ECO:0007669"/>
    <property type="project" value="TreeGrafter"/>
</dbReference>
<dbReference type="Pfam" id="PF00250">
    <property type="entry name" value="Forkhead"/>
    <property type="match status" value="2"/>
</dbReference>
<dbReference type="InterPro" id="IPR036388">
    <property type="entry name" value="WH-like_DNA-bd_sf"/>
</dbReference>
<evidence type="ECO:0000256" key="6">
    <source>
        <dbReference type="ARBA" id="ARBA00023163"/>
    </source>
</evidence>
<feature type="region of interest" description="Disordered" evidence="9">
    <location>
        <begin position="97"/>
        <end position="125"/>
    </location>
</feature>
<dbReference type="SUPFAM" id="SSF46785">
    <property type="entry name" value="Winged helix' DNA-binding domain"/>
    <property type="match status" value="2"/>
</dbReference>
<protein>
    <recommendedName>
        <fullName evidence="10">Fork-head domain-containing protein</fullName>
    </recommendedName>
</protein>
<feature type="compositionally biased region" description="Pro residues" evidence="9">
    <location>
        <begin position="345"/>
        <end position="354"/>
    </location>
</feature>
<dbReference type="Pfam" id="PF16676">
    <property type="entry name" value="FOXO-TAD"/>
    <property type="match status" value="1"/>
</dbReference>
<feature type="compositionally biased region" description="Low complexity" evidence="9">
    <location>
        <begin position="1283"/>
        <end position="1292"/>
    </location>
</feature>
<evidence type="ECO:0000256" key="8">
    <source>
        <dbReference type="PROSITE-ProRule" id="PRU00089"/>
    </source>
</evidence>
<feature type="domain" description="Fork-head" evidence="10">
    <location>
        <begin position="149"/>
        <end position="199"/>
    </location>
</feature>
<dbReference type="InterPro" id="IPR032067">
    <property type="entry name" value="FOXO-TAD"/>
</dbReference>
<dbReference type="Proteomes" id="UP001221898">
    <property type="component" value="Unassembled WGS sequence"/>
</dbReference>
<gene>
    <name evidence="11" type="ORF">AAFF_G00089190</name>
</gene>
<evidence type="ECO:0000256" key="3">
    <source>
        <dbReference type="ARBA" id="ARBA00022490"/>
    </source>
</evidence>
<evidence type="ECO:0000256" key="1">
    <source>
        <dbReference type="ARBA" id="ARBA00004123"/>
    </source>
</evidence>
<keyword evidence="6" id="KW-0804">Transcription</keyword>
<dbReference type="GO" id="GO:0005737">
    <property type="term" value="C:cytoplasm"/>
    <property type="evidence" value="ECO:0007669"/>
    <property type="project" value="UniProtKB-SubCell"/>
</dbReference>
<feature type="DNA-binding region" description="Fork-head" evidence="8">
    <location>
        <begin position="149"/>
        <end position="199"/>
    </location>
</feature>
<feature type="region of interest" description="Disordered" evidence="9">
    <location>
        <begin position="1248"/>
        <end position="1296"/>
    </location>
</feature>
<dbReference type="SMART" id="SM00339">
    <property type="entry name" value="FH"/>
    <property type="match status" value="2"/>
</dbReference>
<keyword evidence="5 8" id="KW-0238">DNA-binding</keyword>
<dbReference type="PANTHER" id="PTHR45767:SF1">
    <property type="entry name" value="FORKHEAD BOX PROTEIN O1"/>
    <property type="match status" value="1"/>
</dbReference>
<dbReference type="InterPro" id="IPR001766">
    <property type="entry name" value="Fork_head_dom"/>
</dbReference>